<dbReference type="Pfam" id="PF00873">
    <property type="entry name" value="ACR_tran"/>
    <property type="match status" value="1"/>
</dbReference>
<feature type="transmembrane region" description="Helical" evidence="1">
    <location>
        <begin position="334"/>
        <end position="352"/>
    </location>
</feature>
<protein>
    <submittedName>
        <fullName evidence="2">Multidrug efflux pump subunit AcrB</fullName>
    </submittedName>
</protein>
<dbReference type="GO" id="GO:0005886">
    <property type="term" value="C:plasma membrane"/>
    <property type="evidence" value="ECO:0007669"/>
    <property type="project" value="TreeGrafter"/>
</dbReference>
<feature type="transmembrane region" description="Helical" evidence="1">
    <location>
        <begin position="954"/>
        <end position="971"/>
    </location>
</feature>
<dbReference type="OrthoDB" id="9759330at2"/>
<dbReference type="AlphaFoldDB" id="A0A1T4W8W8"/>
<dbReference type="SUPFAM" id="SSF82693">
    <property type="entry name" value="Multidrug efflux transporter AcrB pore domain, PN1, PN2, PC1 and PC2 subdomains"/>
    <property type="match status" value="2"/>
</dbReference>
<dbReference type="GO" id="GO:0042910">
    <property type="term" value="F:xenobiotic transmembrane transporter activity"/>
    <property type="evidence" value="ECO:0007669"/>
    <property type="project" value="TreeGrafter"/>
</dbReference>
<dbReference type="RefSeq" id="WP_078685178.1">
    <property type="nucleotide sequence ID" value="NZ_FUYA01000005.1"/>
</dbReference>
<evidence type="ECO:0000256" key="1">
    <source>
        <dbReference type="SAM" id="Phobius"/>
    </source>
</evidence>
<feature type="transmembrane region" description="Helical" evidence="1">
    <location>
        <begin position="518"/>
        <end position="538"/>
    </location>
</feature>
<dbReference type="PRINTS" id="PR00702">
    <property type="entry name" value="ACRIFLAVINRP"/>
</dbReference>
<feature type="transmembrane region" description="Helical" evidence="1">
    <location>
        <begin position="903"/>
        <end position="926"/>
    </location>
</feature>
<evidence type="ECO:0000313" key="3">
    <source>
        <dbReference type="Proteomes" id="UP000189733"/>
    </source>
</evidence>
<proteinExistence type="predicted"/>
<dbReference type="InterPro" id="IPR027463">
    <property type="entry name" value="AcrB_DN_DC_subdom"/>
</dbReference>
<evidence type="ECO:0000313" key="2">
    <source>
        <dbReference type="EMBL" id="SKA73716.1"/>
    </source>
</evidence>
<gene>
    <name evidence="2" type="ORF">SAMN02745702_01904</name>
</gene>
<keyword evidence="3" id="KW-1185">Reference proteome</keyword>
<reference evidence="2 3" key="1">
    <citation type="submission" date="2017-02" db="EMBL/GenBank/DDBJ databases">
        <authorList>
            <person name="Peterson S.W."/>
        </authorList>
    </citation>
    <scope>NUCLEOTIDE SEQUENCE [LARGE SCALE GENOMIC DNA]</scope>
    <source>
        <strain evidence="2 3">DSM 18034</strain>
    </source>
</reference>
<feature type="transmembrane region" description="Helical" evidence="1">
    <location>
        <begin position="983"/>
        <end position="1005"/>
    </location>
</feature>
<dbReference type="SUPFAM" id="SSF82866">
    <property type="entry name" value="Multidrug efflux transporter AcrB transmembrane domain"/>
    <property type="match status" value="2"/>
</dbReference>
<keyword evidence="1" id="KW-0812">Transmembrane</keyword>
<keyword evidence="1" id="KW-1133">Transmembrane helix</keyword>
<feature type="transmembrane region" description="Helical" evidence="1">
    <location>
        <begin position="879"/>
        <end position="897"/>
    </location>
</feature>
<dbReference type="Proteomes" id="UP000189733">
    <property type="component" value="Unassembled WGS sequence"/>
</dbReference>
<dbReference type="SUPFAM" id="SSF82714">
    <property type="entry name" value="Multidrug efflux transporter AcrB TolC docking domain, DN and DC subdomains"/>
    <property type="match status" value="2"/>
</dbReference>
<dbReference type="Gene3D" id="3.30.70.1440">
    <property type="entry name" value="Multidrug efflux transporter AcrB pore domain"/>
    <property type="match status" value="1"/>
</dbReference>
<sequence length="1031" mass="114117">MNLAKWCLKNSRTALVLFVLLAASGMWSLVNMSKQEDPKFTIRVALVVTAFPGASPQRVEELVTHTLEEKVRDMPQVHRLKSQSLEGLSILEVEFYDGIRDMEPVWRTLRNKIDDAQPSLPEGAMPSMVNDEYGDVFGLCVALTGDGYTYRELKDVADSTRDELLKIDMVGKVELWGVQDERIYVDFSNARLAALGISPFQLAQVIDAQNTIKPSGHARLGPERIVIEPTGEFLSVEDIRQLSVRLPGQKTGVALSDIATVTRGFVDPPSRMVRYNSKPSILLAISMAEGGNVLELGRQVCAELDTLQQRVPLGLTYTMALYEPSYVKNALGDFGINLLESFVFVVVVMLAFAGLRTGLVAGALVPMAMLGCLAVMPFFGVGLQRMSIASLIISLGILVDNGVVVSENILVRLAAGEEREKAVLAAVHELWMPLLAASLTTIFAFLPIPFAPSKVGEYTFALFVVVSCTLLASWLLSLSFIPMLSMKVLQPRHTVQHFDNRWYRAYRRALSWVLKHRAVFLSGVIVACAVSVLGFQLIPKIFFPPNERDQFIVNFWQPYGSDIRTTAERAGRLEAFLEQDERVRNVLTFVGASGPRWYLPLHLETGAPNFASLVVQIKDPKDVPQLIPEVQEVLDSKFPDCRHSVKRLMFGPPFGAPIEVRISGPDIATLYQLRDKVQGELRQCDGVVSIWDDWGEWTKKLVVDVNQEKARQAGLSSADVALSLQTHMSGMPVSTYREGDEAIPILLRSEERIRENLGRLEGLNIYSYATGASVPLMQLARPHLVWQPPNIRHRDGVRTITVQADIEGGYASQVLAELQPRLRNLQLSDAWPGGYSLGYGGEEEVSSESSASIFENLPLAMGLLVLVLVGQFNSIRRPLIIVLTLPPMMVGITWGMLVTRSPYGFMAMLGMISLLGIIVNNAIILIDQIERFRADGVVGQDAVVLGALKRVRPILMTTTTTIIGMIPLSLQGGELWRPMANCIISGLAFATILTLLLCPVLYSLFFKLSFEGWTWSPNILSQVQEKKIDTK</sequence>
<feature type="transmembrane region" description="Helical" evidence="1">
    <location>
        <begin position="359"/>
        <end position="380"/>
    </location>
</feature>
<feature type="transmembrane region" description="Helical" evidence="1">
    <location>
        <begin position="458"/>
        <end position="484"/>
    </location>
</feature>
<dbReference type="Gene3D" id="3.30.2090.10">
    <property type="entry name" value="Multidrug efflux transporter AcrB TolC docking domain, DN and DC subdomains"/>
    <property type="match status" value="2"/>
</dbReference>
<dbReference type="PANTHER" id="PTHR32063">
    <property type="match status" value="1"/>
</dbReference>
<feature type="transmembrane region" description="Helical" evidence="1">
    <location>
        <begin position="853"/>
        <end position="872"/>
    </location>
</feature>
<dbReference type="EMBL" id="FUYA01000005">
    <property type="protein sequence ID" value="SKA73716.1"/>
    <property type="molecule type" value="Genomic_DNA"/>
</dbReference>
<accession>A0A1T4W8W8</accession>
<organism evidence="2 3">
    <name type="scientific">Desulfobaculum bizertense DSM 18034</name>
    <dbReference type="NCBI Taxonomy" id="1121442"/>
    <lineage>
        <taxon>Bacteria</taxon>
        <taxon>Pseudomonadati</taxon>
        <taxon>Thermodesulfobacteriota</taxon>
        <taxon>Desulfovibrionia</taxon>
        <taxon>Desulfovibrionales</taxon>
        <taxon>Desulfovibrionaceae</taxon>
        <taxon>Desulfobaculum</taxon>
    </lineage>
</organism>
<dbReference type="InterPro" id="IPR001036">
    <property type="entry name" value="Acrflvin-R"/>
</dbReference>
<dbReference type="Gene3D" id="3.30.70.1430">
    <property type="entry name" value="Multidrug efflux transporter AcrB pore domain"/>
    <property type="match status" value="2"/>
</dbReference>
<dbReference type="Gene3D" id="3.30.70.1320">
    <property type="entry name" value="Multidrug efflux transporter AcrB pore domain like"/>
    <property type="match status" value="1"/>
</dbReference>
<dbReference type="STRING" id="1121442.SAMN02745702_01904"/>
<name>A0A1T4W8W8_9BACT</name>
<feature type="transmembrane region" description="Helical" evidence="1">
    <location>
        <begin position="386"/>
        <end position="410"/>
    </location>
</feature>
<feature type="transmembrane region" description="Helical" evidence="1">
    <location>
        <begin position="422"/>
        <end position="446"/>
    </location>
</feature>
<dbReference type="PANTHER" id="PTHR32063:SF18">
    <property type="entry name" value="CATION EFFLUX SYSTEM PROTEIN"/>
    <property type="match status" value="1"/>
</dbReference>
<keyword evidence="1" id="KW-0472">Membrane</keyword>
<dbReference type="Gene3D" id="1.20.1640.10">
    <property type="entry name" value="Multidrug efflux transporter AcrB transmembrane domain"/>
    <property type="match status" value="2"/>
</dbReference>